<dbReference type="InterPro" id="IPR000086">
    <property type="entry name" value="NUDIX_hydrolase_dom"/>
</dbReference>
<evidence type="ECO:0000313" key="4">
    <source>
        <dbReference type="Proteomes" id="UP000293162"/>
    </source>
</evidence>
<reference evidence="3 4" key="1">
    <citation type="submission" date="2019-02" db="EMBL/GenBank/DDBJ databases">
        <title>Bacterial novel species Emticicia sp. 17J42-9 isolated from soil.</title>
        <authorList>
            <person name="Jung H.-Y."/>
        </authorList>
    </citation>
    <scope>NUCLEOTIDE SEQUENCE [LARGE SCALE GENOMIC DNA]</scope>
    <source>
        <strain evidence="3 4">17J42-9</strain>
    </source>
</reference>
<protein>
    <submittedName>
        <fullName evidence="3">NUDIX domain-containing protein</fullName>
    </submittedName>
</protein>
<dbReference type="GO" id="GO:0006754">
    <property type="term" value="P:ATP biosynthetic process"/>
    <property type="evidence" value="ECO:0007669"/>
    <property type="project" value="TreeGrafter"/>
</dbReference>
<keyword evidence="1" id="KW-0378">Hydrolase</keyword>
<dbReference type="GO" id="GO:0004081">
    <property type="term" value="F:bis(5'-nucleosyl)-tetraphosphatase (asymmetrical) activity"/>
    <property type="evidence" value="ECO:0007669"/>
    <property type="project" value="TreeGrafter"/>
</dbReference>
<dbReference type="PANTHER" id="PTHR21340">
    <property type="entry name" value="DIADENOSINE 5,5-P1,P4-TETRAPHOSPHATE PYROPHOSPHOHYDROLASE MUTT"/>
    <property type="match status" value="1"/>
</dbReference>
<dbReference type="RefSeq" id="WP_130023386.1">
    <property type="nucleotide sequence ID" value="NZ_SEWF01000044.1"/>
</dbReference>
<dbReference type="AlphaFoldDB" id="A0A4Q5LUZ8"/>
<dbReference type="GO" id="GO:0006167">
    <property type="term" value="P:AMP biosynthetic process"/>
    <property type="evidence" value="ECO:0007669"/>
    <property type="project" value="TreeGrafter"/>
</dbReference>
<dbReference type="Gene3D" id="3.90.79.10">
    <property type="entry name" value="Nucleoside Triphosphate Pyrophosphohydrolase"/>
    <property type="match status" value="1"/>
</dbReference>
<dbReference type="CDD" id="cd03673">
    <property type="entry name" value="NUDIX_Ap6A_hydrolase"/>
    <property type="match status" value="1"/>
</dbReference>
<proteinExistence type="predicted"/>
<name>A0A4Q5LUZ8_9BACT</name>
<dbReference type="Pfam" id="PF00293">
    <property type="entry name" value="NUDIX"/>
    <property type="match status" value="1"/>
</dbReference>
<dbReference type="InterPro" id="IPR020084">
    <property type="entry name" value="NUDIX_hydrolase_CS"/>
</dbReference>
<accession>A0A4Q5LUZ8</accession>
<dbReference type="InterPro" id="IPR051325">
    <property type="entry name" value="Nudix_hydrolase_domain"/>
</dbReference>
<keyword evidence="4" id="KW-1185">Reference proteome</keyword>
<organism evidence="3 4">
    <name type="scientific">Emticicia agri</name>
    <dbReference type="NCBI Taxonomy" id="2492393"/>
    <lineage>
        <taxon>Bacteria</taxon>
        <taxon>Pseudomonadati</taxon>
        <taxon>Bacteroidota</taxon>
        <taxon>Cytophagia</taxon>
        <taxon>Cytophagales</taxon>
        <taxon>Leadbetterellaceae</taxon>
        <taxon>Emticicia</taxon>
    </lineage>
</organism>
<dbReference type="OrthoDB" id="9816289at2"/>
<dbReference type="PANTHER" id="PTHR21340:SF0">
    <property type="entry name" value="BIS(5'-NUCLEOSYL)-TETRAPHOSPHATASE [ASYMMETRICAL]"/>
    <property type="match status" value="1"/>
</dbReference>
<feature type="domain" description="Nudix hydrolase" evidence="2">
    <location>
        <begin position="93"/>
        <end position="221"/>
    </location>
</feature>
<sequence length="228" mass="26586">MVIFIDDKPVKIISKKKFHHLHGSDFDTILDARLEQLSEKKLKGHVIVLNTSAATIEKFFRLLTTAKGFDYQSVVFVVDDKDAIEEQIKGYYRVVKAAGGVVFNQENKILMMHRLGKWDLPKGKRDDDEKSKETAVREVAEECNITVVLGEKVCTTWHTYAMGGSKILKRTKWYRMNCIDDSEMRPQLEEDIEELQWMDEKQIQQALLNSYSSIRYVFEELKRQEQAF</sequence>
<comment type="caution">
    <text evidence="3">The sequence shown here is derived from an EMBL/GenBank/DDBJ whole genome shotgun (WGS) entry which is preliminary data.</text>
</comment>
<evidence type="ECO:0000313" key="3">
    <source>
        <dbReference type="EMBL" id="RYU93472.1"/>
    </source>
</evidence>
<dbReference type="EMBL" id="SEWF01000044">
    <property type="protein sequence ID" value="RYU93472.1"/>
    <property type="molecule type" value="Genomic_DNA"/>
</dbReference>
<dbReference type="PROSITE" id="PS00893">
    <property type="entry name" value="NUDIX_BOX"/>
    <property type="match status" value="1"/>
</dbReference>
<dbReference type="Proteomes" id="UP000293162">
    <property type="component" value="Unassembled WGS sequence"/>
</dbReference>
<dbReference type="InterPro" id="IPR015797">
    <property type="entry name" value="NUDIX_hydrolase-like_dom_sf"/>
</dbReference>
<evidence type="ECO:0000256" key="1">
    <source>
        <dbReference type="ARBA" id="ARBA00022801"/>
    </source>
</evidence>
<evidence type="ECO:0000259" key="2">
    <source>
        <dbReference type="PROSITE" id="PS51462"/>
    </source>
</evidence>
<dbReference type="PROSITE" id="PS51462">
    <property type="entry name" value="NUDIX"/>
    <property type="match status" value="1"/>
</dbReference>
<gene>
    <name evidence="3" type="ORF">EWM59_21860</name>
</gene>
<dbReference type="SUPFAM" id="SSF55811">
    <property type="entry name" value="Nudix"/>
    <property type="match status" value="1"/>
</dbReference>